<dbReference type="eggNOG" id="ENOG502T5R0">
    <property type="taxonomic scope" value="Eukaryota"/>
</dbReference>
<organism evidence="2">
    <name type="scientific">Verticillium alfalfae (strain VaMs.102 / ATCC MYA-4576 / FGSC 10136)</name>
    <name type="common">Verticillium wilt of alfalfa</name>
    <name type="synonym">Verticillium albo-atrum</name>
    <dbReference type="NCBI Taxonomy" id="526221"/>
    <lineage>
        <taxon>Eukaryota</taxon>
        <taxon>Fungi</taxon>
        <taxon>Dikarya</taxon>
        <taxon>Ascomycota</taxon>
        <taxon>Pezizomycotina</taxon>
        <taxon>Sordariomycetes</taxon>
        <taxon>Hypocreomycetidae</taxon>
        <taxon>Glomerellales</taxon>
        <taxon>Plectosphaerellaceae</taxon>
        <taxon>Verticillium</taxon>
    </lineage>
</organism>
<dbReference type="OrthoDB" id="10585417at2759"/>
<dbReference type="HOGENOM" id="CLU_1295280_0_0_1"/>
<proteinExistence type="predicted"/>
<keyword evidence="2" id="KW-1185">Reference proteome</keyword>
<dbReference type="KEGG" id="val:VDBG_01780"/>
<reference evidence="2" key="1">
    <citation type="journal article" date="2011" name="PLoS Pathog.">
        <title>Comparative genomics yields insights into niche adaptation of plant vascular wilt pathogens.</title>
        <authorList>
            <person name="Klosterman S.J."/>
            <person name="Subbarao K.V."/>
            <person name="Kang S."/>
            <person name="Veronese P."/>
            <person name="Gold S.E."/>
            <person name="Thomma B.P.H.J."/>
            <person name="Chen Z."/>
            <person name="Henrissat B."/>
            <person name="Lee Y.-H."/>
            <person name="Park J."/>
            <person name="Garcia-Pedrajas M.D."/>
            <person name="Barbara D.J."/>
            <person name="Anchieta A."/>
            <person name="de Jonge R."/>
            <person name="Santhanam P."/>
            <person name="Maruthachalam K."/>
            <person name="Atallah Z."/>
            <person name="Amyotte S.G."/>
            <person name="Paz Z."/>
            <person name="Inderbitzin P."/>
            <person name="Hayes R.J."/>
            <person name="Heiman D.I."/>
            <person name="Young S."/>
            <person name="Zeng Q."/>
            <person name="Engels R."/>
            <person name="Galagan J."/>
            <person name="Cuomo C.A."/>
            <person name="Dobinson K.F."/>
            <person name="Ma L.-J."/>
        </authorList>
    </citation>
    <scope>NUCLEOTIDE SEQUENCE [LARGE SCALE GENOMIC DNA]</scope>
    <source>
        <strain evidence="2">VaMs.102 / ATCC MYA-4576 / FGSC 10136</strain>
    </source>
</reference>
<sequence length="213" mass="24003">MRVIGRLTEGVSLPIDELWRNRAVEVDGDDWKYSVNWLSHAMAEKRSTSILLQDALRAPCCTPSTKSRACLLRPLEITDTLAGRGIGNGQGCRAFPSAQCWQGCIASAGPRYVFGNIAEILCCARIPGELWPDPEQYPWRKPRFLWQTTQRCHQQRDTFPLRIGTHTLLPDGVYEWAQLDGQFEIANITMETFEVAANVAARATVRAAKEQLW</sequence>
<gene>
    <name evidence="1" type="ORF">VDBG_01780</name>
</gene>
<dbReference type="AlphaFoldDB" id="C9SBD7"/>
<dbReference type="Proteomes" id="UP000008698">
    <property type="component" value="Unassembled WGS sequence"/>
</dbReference>
<dbReference type="GeneID" id="9535055"/>
<accession>C9SBD7</accession>
<protein>
    <submittedName>
        <fullName evidence="1">Predicted protein</fullName>
    </submittedName>
</protein>
<dbReference type="RefSeq" id="XP_003007592.1">
    <property type="nucleotide sequence ID" value="XM_003007546.1"/>
</dbReference>
<dbReference type="EMBL" id="DS985215">
    <property type="protein sequence ID" value="EEY15671.1"/>
    <property type="molecule type" value="Genomic_DNA"/>
</dbReference>
<evidence type="ECO:0000313" key="2">
    <source>
        <dbReference type="Proteomes" id="UP000008698"/>
    </source>
</evidence>
<evidence type="ECO:0000313" key="1">
    <source>
        <dbReference type="EMBL" id="EEY15671.1"/>
    </source>
</evidence>
<name>C9SBD7_VERA1</name>